<dbReference type="PROSITE" id="PS51318">
    <property type="entry name" value="TAT"/>
    <property type="match status" value="1"/>
</dbReference>
<sequence length="444" mass="49674">MRSIKRFRLDRRTFLRGTGVAVGLPYLEAMMPSTALSSPNPEITPRMAMFYFGTGMNMRQFYPEGTGYDAKMSRILKPLEKQRGDFTVFSNTWLEHGGGHDGAYPFATGIPRGEKQILSPDQIVAQVHGQYTRFPSLQMSVKKGTGFGSQALATLSWNEQGVPLAAENDPKSLFDKLFRPDSEEDKANRSNEFRQRGSVLDMIMDDSKRLEGKLGKADQEQLDQYLNSIREMEKTLARDIDWADRPKPQPKLSDYGDYSKSMDGDKADVEGNGKFLYDTYGKLMYDLIALAFQTDSTRAITYVVRTELAGGVYPEFGVSKGYHSLTHHGNDPQNLEELAKVDTIYMQHWSHFLDRLRGIKDGDGTLLDHTMLGFSSGMGIGHSKEILPTVLSGGSGLGIQHQTHLELKDKTPLSSLWRTMVDRMGVPVEGDFQDSNGVIKEVLS</sequence>
<name>A0A517R076_9PLAN</name>
<dbReference type="InterPro" id="IPR006311">
    <property type="entry name" value="TAT_signal"/>
</dbReference>
<dbReference type="OrthoDB" id="9146593at2"/>
<dbReference type="AlphaFoldDB" id="A0A517R076"/>
<dbReference type="EMBL" id="CP036268">
    <property type="protein sequence ID" value="QDT37220.1"/>
    <property type="molecule type" value="Genomic_DNA"/>
</dbReference>
<reference evidence="1 2" key="1">
    <citation type="submission" date="2019-02" db="EMBL/GenBank/DDBJ databases">
        <title>Deep-cultivation of Planctomycetes and their phenomic and genomic characterization uncovers novel biology.</title>
        <authorList>
            <person name="Wiegand S."/>
            <person name="Jogler M."/>
            <person name="Boedeker C."/>
            <person name="Pinto D."/>
            <person name="Vollmers J."/>
            <person name="Rivas-Marin E."/>
            <person name="Kohn T."/>
            <person name="Peeters S.H."/>
            <person name="Heuer A."/>
            <person name="Rast P."/>
            <person name="Oberbeckmann S."/>
            <person name="Bunk B."/>
            <person name="Jeske O."/>
            <person name="Meyerdierks A."/>
            <person name="Storesund J.E."/>
            <person name="Kallscheuer N."/>
            <person name="Luecker S."/>
            <person name="Lage O.M."/>
            <person name="Pohl T."/>
            <person name="Merkel B.J."/>
            <person name="Hornburger P."/>
            <person name="Mueller R.-W."/>
            <person name="Bruemmer F."/>
            <person name="Labrenz M."/>
            <person name="Spormann A.M."/>
            <person name="Op den Camp H."/>
            <person name="Overmann J."/>
            <person name="Amann R."/>
            <person name="Jetten M.S.M."/>
            <person name="Mascher T."/>
            <person name="Medema M.H."/>
            <person name="Devos D.P."/>
            <person name="Kaster A.-K."/>
            <person name="Ovreas L."/>
            <person name="Rohde M."/>
            <person name="Galperin M.Y."/>
            <person name="Jogler C."/>
        </authorList>
    </citation>
    <scope>NUCLEOTIDE SEQUENCE [LARGE SCALE GENOMIC DNA]</scope>
    <source>
        <strain evidence="1 2">Pan189</strain>
    </source>
</reference>
<evidence type="ECO:0008006" key="3">
    <source>
        <dbReference type="Google" id="ProtNLM"/>
    </source>
</evidence>
<proteinExistence type="predicted"/>
<evidence type="ECO:0000313" key="2">
    <source>
        <dbReference type="Proteomes" id="UP000317318"/>
    </source>
</evidence>
<evidence type="ECO:0000313" key="1">
    <source>
        <dbReference type="EMBL" id="QDT37220.1"/>
    </source>
</evidence>
<dbReference type="Proteomes" id="UP000317318">
    <property type="component" value="Chromosome"/>
</dbReference>
<dbReference type="RefSeq" id="WP_145363355.1">
    <property type="nucleotide sequence ID" value="NZ_CP036268.1"/>
</dbReference>
<dbReference type="Pfam" id="PF07586">
    <property type="entry name" value="HXXSHH"/>
    <property type="match status" value="1"/>
</dbReference>
<gene>
    <name evidence="1" type="ORF">Pan189_15930</name>
</gene>
<protein>
    <recommendedName>
        <fullName evidence="3">DUF1552 domain-containing protein</fullName>
    </recommendedName>
</protein>
<accession>A0A517R076</accession>
<keyword evidence="2" id="KW-1185">Reference proteome</keyword>
<dbReference type="KEGG" id="svp:Pan189_15930"/>
<organism evidence="1 2">
    <name type="scientific">Stratiformator vulcanicus</name>
    <dbReference type="NCBI Taxonomy" id="2527980"/>
    <lineage>
        <taxon>Bacteria</taxon>
        <taxon>Pseudomonadati</taxon>
        <taxon>Planctomycetota</taxon>
        <taxon>Planctomycetia</taxon>
        <taxon>Planctomycetales</taxon>
        <taxon>Planctomycetaceae</taxon>
        <taxon>Stratiformator</taxon>
    </lineage>
</organism>
<dbReference type="InterPro" id="IPR011447">
    <property type="entry name" value="DUF1552"/>
</dbReference>